<protein>
    <submittedName>
        <fullName evidence="2">Uncharacterized protein</fullName>
    </submittedName>
</protein>
<gene>
    <name evidence="2" type="ORF">LY90DRAFT_511686</name>
</gene>
<keyword evidence="1" id="KW-0732">Signal</keyword>
<accession>A0A1Y2BMV0</accession>
<organism evidence="2 3">
    <name type="scientific">Neocallimastix californiae</name>
    <dbReference type="NCBI Taxonomy" id="1754190"/>
    <lineage>
        <taxon>Eukaryota</taxon>
        <taxon>Fungi</taxon>
        <taxon>Fungi incertae sedis</taxon>
        <taxon>Chytridiomycota</taxon>
        <taxon>Chytridiomycota incertae sedis</taxon>
        <taxon>Neocallimastigomycetes</taxon>
        <taxon>Neocallimastigales</taxon>
        <taxon>Neocallimastigaceae</taxon>
        <taxon>Neocallimastix</taxon>
    </lineage>
</organism>
<evidence type="ECO:0000256" key="1">
    <source>
        <dbReference type="SAM" id="SignalP"/>
    </source>
</evidence>
<feature type="chain" id="PRO_5010986047" evidence="1">
    <location>
        <begin position="20"/>
        <end position="253"/>
    </location>
</feature>
<comment type="caution">
    <text evidence="2">The sequence shown here is derived from an EMBL/GenBank/DDBJ whole genome shotgun (WGS) entry which is preliminary data.</text>
</comment>
<feature type="signal peptide" evidence="1">
    <location>
        <begin position="1"/>
        <end position="19"/>
    </location>
</feature>
<dbReference type="AlphaFoldDB" id="A0A1Y2BMV0"/>
<dbReference type="Proteomes" id="UP000193920">
    <property type="component" value="Unassembled WGS sequence"/>
</dbReference>
<proteinExistence type="predicted"/>
<evidence type="ECO:0000313" key="2">
    <source>
        <dbReference type="EMBL" id="ORY36042.1"/>
    </source>
</evidence>
<name>A0A1Y2BMV0_9FUNG</name>
<keyword evidence="3" id="KW-1185">Reference proteome</keyword>
<evidence type="ECO:0000313" key="3">
    <source>
        <dbReference type="Proteomes" id="UP000193920"/>
    </source>
</evidence>
<sequence length="253" mass="30863">MKKFIFHLYMFFIFRSCLCQINETSSIDYNELTKYTLDTYDKNNKATRYHLNYDFQNHLFKEYSDYKLAFLPNVQYAIICHENDIDKNDNEKKTMIFWNIATYEIFIATSIYLNAFPVWYIEQKKNGNTFCMRFDSVGWYNNGRADICKNETLPCPDLIILNTSQVTYRYFNDDTLNLNKYFRKYNKKYGKSFESLLNKYSYYEYRIDNNWLAVPISEDFRIFQFNLTTFNECKSKGYDLHYPPYQFFKRNNH</sequence>
<dbReference type="EMBL" id="MCOG01000151">
    <property type="protein sequence ID" value="ORY36042.1"/>
    <property type="molecule type" value="Genomic_DNA"/>
</dbReference>
<reference evidence="2 3" key="1">
    <citation type="submission" date="2016-08" db="EMBL/GenBank/DDBJ databases">
        <title>A Parts List for Fungal Cellulosomes Revealed by Comparative Genomics.</title>
        <authorList>
            <consortium name="DOE Joint Genome Institute"/>
            <person name="Haitjema C.H."/>
            <person name="Gilmore S.P."/>
            <person name="Henske J.K."/>
            <person name="Solomon K.V."/>
            <person name="De Groot R."/>
            <person name="Kuo A."/>
            <person name="Mondo S.J."/>
            <person name="Salamov A.A."/>
            <person name="Labutti K."/>
            <person name="Zhao Z."/>
            <person name="Chiniquy J."/>
            <person name="Barry K."/>
            <person name="Brewer H.M."/>
            <person name="Purvine S.O."/>
            <person name="Wright A.T."/>
            <person name="Boxma B."/>
            <person name="Van Alen T."/>
            <person name="Hackstein J.H."/>
            <person name="Baker S.E."/>
            <person name="Grigoriev I.V."/>
            <person name="O'Malley M.A."/>
        </authorList>
    </citation>
    <scope>NUCLEOTIDE SEQUENCE [LARGE SCALE GENOMIC DNA]</scope>
    <source>
        <strain evidence="2 3">G1</strain>
    </source>
</reference>